<protein>
    <recommendedName>
        <fullName evidence="3">Outer membrane protein beta-barrel domain-containing protein</fullName>
    </recommendedName>
</protein>
<evidence type="ECO:0000256" key="1">
    <source>
        <dbReference type="SAM" id="Phobius"/>
    </source>
</evidence>
<sequence length="100" mass="10801">GVGFSGVGAGISYYPFDVQLSKFCPYLGVKFSTLVLFPMEGVIIGYIPFGLTLFSKNKVNIGLDIGPSYGKLVNYDSGGFEISGSMHFFLLGNLKIGIRF</sequence>
<keyword evidence="1" id="KW-1133">Transmembrane helix</keyword>
<gene>
    <name evidence="2" type="ORF">METZ01_LOCUS407837</name>
</gene>
<organism evidence="2">
    <name type="scientific">marine metagenome</name>
    <dbReference type="NCBI Taxonomy" id="408172"/>
    <lineage>
        <taxon>unclassified sequences</taxon>
        <taxon>metagenomes</taxon>
        <taxon>ecological metagenomes</taxon>
    </lineage>
</organism>
<evidence type="ECO:0008006" key="3">
    <source>
        <dbReference type="Google" id="ProtNLM"/>
    </source>
</evidence>
<keyword evidence="1" id="KW-0472">Membrane</keyword>
<proteinExistence type="predicted"/>
<accession>A0A382W831</accession>
<feature type="non-terminal residue" evidence="2">
    <location>
        <position position="1"/>
    </location>
</feature>
<dbReference type="EMBL" id="UINC01157795">
    <property type="protein sequence ID" value="SVD54983.1"/>
    <property type="molecule type" value="Genomic_DNA"/>
</dbReference>
<reference evidence="2" key="1">
    <citation type="submission" date="2018-05" db="EMBL/GenBank/DDBJ databases">
        <authorList>
            <person name="Lanie J.A."/>
            <person name="Ng W.-L."/>
            <person name="Kazmierczak K.M."/>
            <person name="Andrzejewski T.M."/>
            <person name="Davidsen T.M."/>
            <person name="Wayne K.J."/>
            <person name="Tettelin H."/>
            <person name="Glass J.I."/>
            <person name="Rusch D."/>
            <person name="Podicherti R."/>
            <person name="Tsui H.-C.T."/>
            <person name="Winkler M.E."/>
        </authorList>
    </citation>
    <scope>NUCLEOTIDE SEQUENCE</scope>
</reference>
<dbReference type="AlphaFoldDB" id="A0A382W831"/>
<keyword evidence="1" id="KW-0812">Transmembrane</keyword>
<evidence type="ECO:0000313" key="2">
    <source>
        <dbReference type="EMBL" id="SVD54983.1"/>
    </source>
</evidence>
<feature type="transmembrane region" description="Helical" evidence="1">
    <location>
        <begin position="35"/>
        <end position="54"/>
    </location>
</feature>
<name>A0A382W831_9ZZZZ</name>